<dbReference type="KEGG" id="gms:SOIL9_76410"/>
<dbReference type="AlphaFoldDB" id="A0A6P2DIW4"/>
<dbReference type="Proteomes" id="UP000464178">
    <property type="component" value="Chromosome"/>
</dbReference>
<protein>
    <recommendedName>
        <fullName evidence="1">Rad50/SbcC-type AAA domain-containing protein</fullName>
    </recommendedName>
</protein>
<keyword evidence="3" id="KW-1185">Reference proteome</keyword>
<dbReference type="GO" id="GO:0016887">
    <property type="term" value="F:ATP hydrolysis activity"/>
    <property type="evidence" value="ECO:0007669"/>
    <property type="project" value="InterPro"/>
</dbReference>
<organism evidence="2 3">
    <name type="scientific">Gemmata massiliana</name>
    <dbReference type="NCBI Taxonomy" id="1210884"/>
    <lineage>
        <taxon>Bacteria</taxon>
        <taxon>Pseudomonadati</taxon>
        <taxon>Planctomycetota</taxon>
        <taxon>Planctomycetia</taxon>
        <taxon>Gemmatales</taxon>
        <taxon>Gemmataceae</taxon>
        <taxon>Gemmata</taxon>
    </lineage>
</organism>
<dbReference type="Gene3D" id="3.40.50.300">
    <property type="entry name" value="P-loop containing nucleotide triphosphate hydrolases"/>
    <property type="match status" value="1"/>
</dbReference>
<accession>A0A6P2DIW4</accession>
<proteinExistence type="predicted"/>
<dbReference type="Pfam" id="PF13476">
    <property type="entry name" value="AAA_23"/>
    <property type="match status" value="1"/>
</dbReference>
<evidence type="ECO:0000259" key="1">
    <source>
        <dbReference type="Pfam" id="PF13476"/>
    </source>
</evidence>
<dbReference type="InterPro" id="IPR038729">
    <property type="entry name" value="Rad50/SbcC_AAA"/>
</dbReference>
<dbReference type="InterPro" id="IPR027417">
    <property type="entry name" value="P-loop_NTPase"/>
</dbReference>
<evidence type="ECO:0000313" key="2">
    <source>
        <dbReference type="EMBL" id="VTS02064.1"/>
    </source>
</evidence>
<reference evidence="2 3" key="1">
    <citation type="submission" date="2019-05" db="EMBL/GenBank/DDBJ databases">
        <authorList>
            <consortium name="Science for Life Laboratories"/>
        </authorList>
    </citation>
    <scope>NUCLEOTIDE SEQUENCE [LARGE SCALE GENOMIC DNA]</scope>
    <source>
        <strain evidence="2">Soil9</strain>
    </source>
</reference>
<name>A0A6P2DIW4_9BACT</name>
<dbReference type="GO" id="GO:0006302">
    <property type="term" value="P:double-strand break repair"/>
    <property type="evidence" value="ECO:0007669"/>
    <property type="project" value="InterPro"/>
</dbReference>
<feature type="domain" description="Rad50/SbcC-type AAA" evidence="1">
    <location>
        <begin position="5"/>
        <end position="50"/>
    </location>
</feature>
<dbReference type="RefSeq" id="WP_162672635.1">
    <property type="nucleotide sequence ID" value="NZ_LR593886.1"/>
</dbReference>
<evidence type="ECO:0000313" key="3">
    <source>
        <dbReference type="Proteomes" id="UP000464178"/>
    </source>
</evidence>
<sequence>MYLKKIRLQNIKCFEDVTLEFPHTDGDYSGWNVILGENGLGKSSIARAIAELVMEFHASSWLYDDDWVSASAEEGEIIVWFIETTFDDPELRGGGSERGPTAGTDVSKSLTLKAEIERRKLEWDLPTRRPKKINTPGWLRAISSPGMALTSISVEALPTSVYYGPQRRGRNLGADCLVESDLCSLT</sequence>
<dbReference type="SUPFAM" id="SSF52540">
    <property type="entry name" value="P-loop containing nucleoside triphosphate hydrolases"/>
    <property type="match status" value="1"/>
</dbReference>
<dbReference type="EMBL" id="LR593886">
    <property type="protein sequence ID" value="VTS02064.1"/>
    <property type="molecule type" value="Genomic_DNA"/>
</dbReference>
<gene>
    <name evidence="2" type="ORF">SOIL9_76410</name>
</gene>